<keyword evidence="17" id="KW-0732">Signal</keyword>
<evidence type="ECO:0000256" key="2">
    <source>
        <dbReference type="ARBA" id="ARBA00012944"/>
    </source>
</evidence>
<feature type="transmembrane region" description="Helical" evidence="16">
    <location>
        <begin position="592"/>
        <end position="614"/>
    </location>
</feature>
<comment type="catalytic activity">
    <reaction evidence="15 16">
        <text>a ubiquinone + NADH + 5 H(+)(in) = a ubiquinol + NAD(+) + 4 H(+)(out)</text>
        <dbReference type="Rhea" id="RHEA:29091"/>
        <dbReference type="Rhea" id="RHEA-COMP:9565"/>
        <dbReference type="Rhea" id="RHEA-COMP:9566"/>
        <dbReference type="ChEBI" id="CHEBI:15378"/>
        <dbReference type="ChEBI" id="CHEBI:16389"/>
        <dbReference type="ChEBI" id="CHEBI:17976"/>
        <dbReference type="ChEBI" id="CHEBI:57540"/>
        <dbReference type="ChEBI" id="CHEBI:57945"/>
        <dbReference type="EC" id="7.1.1.2"/>
    </reaction>
</comment>
<dbReference type="EMBL" id="MN066615">
    <property type="protein sequence ID" value="QIN90382.1"/>
    <property type="molecule type" value="Genomic_DNA"/>
</dbReference>
<dbReference type="InterPro" id="IPR018393">
    <property type="entry name" value="NADHpl_OxRdtase_5_subgr"/>
</dbReference>
<name>A0A6G8QSQ3_9CNID</name>
<feature type="signal peptide" evidence="17">
    <location>
        <begin position="1"/>
        <end position="15"/>
    </location>
</feature>
<organism evidence="21">
    <name type="scientific">Edwardsianthus gilbertensis</name>
    <dbReference type="NCBI Taxonomy" id="478398"/>
    <lineage>
        <taxon>Eukaryota</taxon>
        <taxon>Metazoa</taxon>
        <taxon>Cnidaria</taxon>
        <taxon>Anthozoa</taxon>
        <taxon>Hexacorallia</taxon>
        <taxon>Actiniaria</taxon>
        <taxon>Edwardsiidae</taxon>
        <taxon>Edwardsianthus</taxon>
    </lineage>
</organism>
<dbReference type="PANTHER" id="PTHR42829:SF2">
    <property type="entry name" value="NADH-UBIQUINONE OXIDOREDUCTASE CHAIN 5"/>
    <property type="match status" value="1"/>
</dbReference>
<reference evidence="21" key="1">
    <citation type="submission" date="2019-05" db="EMBL/GenBank/DDBJ databases">
        <authorList>
            <person name="Xiao M."/>
        </authorList>
    </citation>
    <scope>NUCLEOTIDE SEQUENCE</scope>
</reference>
<keyword evidence="5" id="KW-0679">Respiratory chain</keyword>
<evidence type="ECO:0000256" key="17">
    <source>
        <dbReference type="SAM" id="SignalP"/>
    </source>
</evidence>
<dbReference type="InterPro" id="IPR010934">
    <property type="entry name" value="NADH_DH_su5_C"/>
</dbReference>
<keyword evidence="8" id="KW-1278">Translocase</keyword>
<protein>
    <recommendedName>
        <fullName evidence="3 16">NADH-ubiquinone oxidoreductase chain 5</fullName>
        <ecNumber evidence="2 16">7.1.1.2</ecNumber>
    </recommendedName>
</protein>
<evidence type="ECO:0000256" key="14">
    <source>
        <dbReference type="ARBA" id="ARBA00023136"/>
    </source>
</evidence>
<feature type="transmembrane region" description="Helical" evidence="16">
    <location>
        <begin position="407"/>
        <end position="428"/>
    </location>
</feature>
<keyword evidence="4 16" id="KW-0813">Transport</keyword>
<dbReference type="PANTHER" id="PTHR42829">
    <property type="entry name" value="NADH-UBIQUINONE OXIDOREDUCTASE CHAIN 5"/>
    <property type="match status" value="1"/>
</dbReference>
<dbReference type="GO" id="GO:0015990">
    <property type="term" value="P:electron transport coupled proton transport"/>
    <property type="evidence" value="ECO:0007669"/>
    <property type="project" value="TreeGrafter"/>
</dbReference>
<keyword evidence="14 16" id="KW-0472">Membrane</keyword>
<comment type="similarity">
    <text evidence="16">Belongs to the complex I subunit 5 family.</text>
</comment>
<evidence type="ECO:0000259" key="19">
    <source>
        <dbReference type="Pfam" id="PF00662"/>
    </source>
</evidence>
<feature type="domain" description="NADH:quinone oxidoreductase/Mrp antiporter transmembrane" evidence="18">
    <location>
        <begin position="131"/>
        <end position="419"/>
    </location>
</feature>
<evidence type="ECO:0000256" key="9">
    <source>
        <dbReference type="ARBA" id="ARBA00022982"/>
    </source>
</evidence>
<keyword evidence="6 16" id="KW-0812">Transmembrane</keyword>
<feature type="transmembrane region" description="Helical" evidence="16">
    <location>
        <begin position="113"/>
        <end position="130"/>
    </location>
</feature>
<dbReference type="PRINTS" id="PR01434">
    <property type="entry name" value="NADHDHGNASE5"/>
</dbReference>
<evidence type="ECO:0000256" key="15">
    <source>
        <dbReference type="ARBA" id="ARBA00049551"/>
    </source>
</evidence>
<proteinExistence type="inferred from homology"/>
<comment type="subcellular location">
    <subcellularLocation>
        <location evidence="1">Mitochondrion inner membrane</location>
        <topology evidence="1">Multi-pass membrane protein</topology>
    </subcellularLocation>
</comment>
<dbReference type="InterPro" id="IPR001750">
    <property type="entry name" value="ND/Mrp_TM"/>
</dbReference>
<evidence type="ECO:0000256" key="8">
    <source>
        <dbReference type="ARBA" id="ARBA00022967"/>
    </source>
</evidence>
<evidence type="ECO:0000259" key="18">
    <source>
        <dbReference type="Pfam" id="PF00361"/>
    </source>
</evidence>
<dbReference type="Pfam" id="PF06455">
    <property type="entry name" value="NADH5_C"/>
    <property type="match status" value="1"/>
</dbReference>
<keyword evidence="7" id="KW-0999">Mitochondrion inner membrane</keyword>
<dbReference type="AlphaFoldDB" id="A0A6G8QSQ3"/>
<feature type="transmembrane region" description="Helical" evidence="16">
    <location>
        <begin position="206"/>
        <end position="222"/>
    </location>
</feature>
<gene>
    <name evidence="21" type="primary">ND5</name>
</gene>
<keyword evidence="13 16" id="KW-0496">Mitochondrion</keyword>
<keyword evidence="12 16" id="KW-0830">Ubiquinone</keyword>
<accession>A0A6G8QSQ3</accession>
<evidence type="ECO:0000256" key="12">
    <source>
        <dbReference type="ARBA" id="ARBA00023075"/>
    </source>
</evidence>
<comment type="function">
    <text evidence="16">Core subunit of the mitochondrial membrane respiratory chain NADH dehydrogenase (Complex I) which catalyzes electron transfer from NADH through the respiratory chain, using ubiquinone as an electron acceptor. Essential for the catalytic activity and assembly of complex I.</text>
</comment>
<dbReference type="EC" id="7.1.1.2" evidence="2 16"/>
<feature type="transmembrane region" description="Helical" evidence="16">
    <location>
        <begin position="301"/>
        <end position="321"/>
    </location>
</feature>
<keyword evidence="11 16" id="KW-0520">NAD</keyword>
<feature type="transmembrane region" description="Helical" evidence="16">
    <location>
        <begin position="489"/>
        <end position="508"/>
    </location>
</feature>
<feature type="transmembrane region" description="Helical" evidence="16">
    <location>
        <begin position="243"/>
        <end position="261"/>
    </location>
</feature>
<evidence type="ECO:0000256" key="16">
    <source>
        <dbReference type="RuleBase" id="RU003404"/>
    </source>
</evidence>
<keyword evidence="10 16" id="KW-1133">Transmembrane helix</keyword>
<evidence type="ECO:0000256" key="3">
    <source>
        <dbReference type="ARBA" id="ARBA00021096"/>
    </source>
</evidence>
<dbReference type="Pfam" id="PF00662">
    <property type="entry name" value="Proton_antipo_N"/>
    <property type="match status" value="1"/>
</dbReference>
<dbReference type="NCBIfam" id="NF005141">
    <property type="entry name" value="PRK06590.1"/>
    <property type="match status" value="1"/>
</dbReference>
<feature type="domain" description="NADH-Ubiquinone oxidoreductase (complex I) chain 5 N-terminal" evidence="19">
    <location>
        <begin position="64"/>
        <end position="114"/>
    </location>
</feature>
<feature type="transmembrane region" description="Helical" evidence="16">
    <location>
        <begin position="82"/>
        <end position="101"/>
    </location>
</feature>
<feature type="transmembrane region" description="Helical" evidence="16">
    <location>
        <begin position="333"/>
        <end position="351"/>
    </location>
</feature>
<feature type="domain" description="NADH dehydrogenase subunit 5 C-terminal" evidence="20">
    <location>
        <begin position="422"/>
        <end position="607"/>
    </location>
</feature>
<dbReference type="Pfam" id="PF00361">
    <property type="entry name" value="Proton_antipo_M"/>
    <property type="match status" value="1"/>
</dbReference>
<feature type="transmembrane region" description="Helical" evidence="16">
    <location>
        <begin position="515"/>
        <end position="534"/>
    </location>
</feature>
<keyword evidence="9" id="KW-0249">Electron transport</keyword>
<dbReference type="GO" id="GO:0042773">
    <property type="term" value="P:ATP synthesis coupled electron transport"/>
    <property type="evidence" value="ECO:0007669"/>
    <property type="project" value="InterPro"/>
</dbReference>
<evidence type="ECO:0000259" key="20">
    <source>
        <dbReference type="Pfam" id="PF06455"/>
    </source>
</evidence>
<dbReference type="NCBIfam" id="TIGR01974">
    <property type="entry name" value="NDH_I_L"/>
    <property type="match status" value="1"/>
</dbReference>
<evidence type="ECO:0000256" key="13">
    <source>
        <dbReference type="ARBA" id="ARBA00023128"/>
    </source>
</evidence>
<geneLocation type="mitochondrion" evidence="21"/>
<dbReference type="GO" id="GO:0003954">
    <property type="term" value="F:NADH dehydrogenase activity"/>
    <property type="evidence" value="ECO:0007669"/>
    <property type="project" value="TreeGrafter"/>
</dbReference>
<evidence type="ECO:0000256" key="10">
    <source>
        <dbReference type="ARBA" id="ARBA00022989"/>
    </source>
</evidence>
<evidence type="ECO:0000256" key="5">
    <source>
        <dbReference type="ARBA" id="ARBA00022660"/>
    </source>
</evidence>
<feature type="transmembrane region" description="Helical" evidence="16">
    <location>
        <begin position="363"/>
        <end position="387"/>
    </location>
</feature>
<evidence type="ECO:0000256" key="6">
    <source>
        <dbReference type="ARBA" id="ARBA00022692"/>
    </source>
</evidence>
<feature type="transmembrane region" description="Helical" evidence="16">
    <location>
        <begin position="167"/>
        <end position="186"/>
    </location>
</feature>
<feature type="transmembrane region" description="Helical" evidence="16">
    <location>
        <begin position="30"/>
        <end position="48"/>
    </location>
</feature>
<evidence type="ECO:0000256" key="7">
    <source>
        <dbReference type="ARBA" id="ARBA00022792"/>
    </source>
</evidence>
<feature type="transmembrane region" description="Helical" evidence="16">
    <location>
        <begin position="136"/>
        <end position="155"/>
    </location>
</feature>
<evidence type="ECO:0000256" key="1">
    <source>
        <dbReference type="ARBA" id="ARBA00004448"/>
    </source>
</evidence>
<sequence length="615" mass="68342">MYVLVLLVPLLGALASGMFGRKIGEKGAGILTSSCLIISLSLSFLIFYETTLNSSTTYIKLWRWLDSDLVTAYFGLQFDALTATMLIVVTSISTLVHIYSTAYMDGDPHIPRFMSYLSLFTFFMIFLVTSDNYPQLFIGWEGVGLCSYLLINFWITRIEANKAAIKAMLVNRVGDIGFVLAMLIIWDEFGCLDFSSTFNTVTFYPSNNITFICLFLFIGAVGKSAQLGLHTWLPDAMEGPTPVSALIHAATMVTAGVFLLIRSSPLLEQAPAALIVITIVGSLTAFMAATVGLVQNDLKKVIAYSTCSQLGYMVVACGISYYSISLSHLMNHAFFKALLFLSAGSVIHALADEQDIRKMGGLIKSIPFTYTMILIGSLSLMGFPYLTGFYSKDFILELAYDQHYLAFVHWLTVFAALLTAAYSLRLLYLTFLFNTNSKKEVYSHAHEGSWNLTLPLVLLALGSVFVGYLTKEVIWSFQVTLPVIIPTSIKLMPVTFSVFGAVAAVVLYHFFSRMFYAWTSLLALASYTFAYSAWQFNYILNQLLVKNVWRLGHLITFRTLDKGVLEFIGPKGISQFVIGLTQEISNLQSGMVFNYALVILIGVAVLIWGTTWPFY</sequence>
<dbReference type="Gene3D" id="1.20.5.2700">
    <property type="match status" value="1"/>
</dbReference>
<dbReference type="InterPro" id="IPR003945">
    <property type="entry name" value="NU5C-like"/>
</dbReference>
<feature type="chain" id="PRO_5026267791" description="NADH-ubiquinone oxidoreductase chain 5" evidence="17">
    <location>
        <begin position="16"/>
        <end position="615"/>
    </location>
</feature>
<feature type="transmembrane region" description="Helical" evidence="16">
    <location>
        <begin position="449"/>
        <end position="469"/>
    </location>
</feature>
<dbReference type="GO" id="GO:0008137">
    <property type="term" value="F:NADH dehydrogenase (ubiquinone) activity"/>
    <property type="evidence" value="ECO:0007669"/>
    <property type="project" value="UniProtKB-EC"/>
</dbReference>
<dbReference type="InterPro" id="IPR001516">
    <property type="entry name" value="Proton_antipo_N"/>
</dbReference>
<feature type="transmembrane region" description="Helical" evidence="16">
    <location>
        <begin position="273"/>
        <end position="294"/>
    </location>
</feature>
<dbReference type="GO" id="GO:0005743">
    <property type="term" value="C:mitochondrial inner membrane"/>
    <property type="evidence" value="ECO:0007669"/>
    <property type="project" value="UniProtKB-SubCell"/>
</dbReference>
<evidence type="ECO:0000256" key="4">
    <source>
        <dbReference type="ARBA" id="ARBA00022448"/>
    </source>
</evidence>
<evidence type="ECO:0000256" key="11">
    <source>
        <dbReference type="ARBA" id="ARBA00023027"/>
    </source>
</evidence>
<evidence type="ECO:0000313" key="21">
    <source>
        <dbReference type="EMBL" id="QIN90382.1"/>
    </source>
</evidence>